<comment type="caution">
    <text evidence="1">The sequence shown here is derived from an EMBL/GenBank/DDBJ whole genome shotgun (WGS) entry which is preliminary data.</text>
</comment>
<dbReference type="OrthoDB" id="5565437at2"/>
<dbReference type="EMBL" id="RIBS01000003">
    <property type="protein sequence ID" value="RNF84403.1"/>
    <property type="molecule type" value="Genomic_DNA"/>
</dbReference>
<dbReference type="InterPro" id="IPR051207">
    <property type="entry name" value="ComplexI_NDUFA9_subunit"/>
</dbReference>
<dbReference type="PANTHER" id="PTHR12126">
    <property type="entry name" value="NADH-UBIQUINONE OXIDOREDUCTASE 39 KDA SUBUNIT-RELATED"/>
    <property type="match status" value="1"/>
</dbReference>
<dbReference type="InterPro" id="IPR036291">
    <property type="entry name" value="NAD(P)-bd_dom_sf"/>
</dbReference>
<evidence type="ECO:0000313" key="2">
    <source>
        <dbReference type="Proteomes" id="UP000267049"/>
    </source>
</evidence>
<accession>A0A3M8SUD3</accession>
<dbReference type="Gene3D" id="3.40.50.720">
    <property type="entry name" value="NAD(P)-binding Rossmann-like Domain"/>
    <property type="match status" value="1"/>
</dbReference>
<reference evidence="1 2" key="1">
    <citation type="submission" date="2018-11" db="EMBL/GenBank/DDBJ databases">
        <title>Lysobacter cryohumiis sp. nov., isolated from soil in the Tianshan Mountains, Xinjiang, China.</title>
        <authorList>
            <person name="Luo Y."/>
            <person name="Sheng H."/>
        </authorList>
    </citation>
    <scope>NUCLEOTIDE SEQUENCE [LARGE SCALE GENOMIC DNA]</scope>
    <source>
        <strain evidence="1 2">ZS60</strain>
    </source>
</reference>
<evidence type="ECO:0000313" key="1">
    <source>
        <dbReference type="EMBL" id="RNF84403.1"/>
    </source>
</evidence>
<gene>
    <name evidence="1" type="ORF">EER27_08470</name>
</gene>
<proteinExistence type="predicted"/>
<dbReference type="PANTHER" id="PTHR12126:SF11">
    <property type="entry name" value="NADH DEHYDROGENASE [UBIQUINONE] 1 ALPHA SUBCOMPLEX SUBUNIT 9, MITOCHONDRIAL"/>
    <property type="match status" value="1"/>
</dbReference>
<dbReference type="RefSeq" id="WP_123087589.1">
    <property type="nucleotide sequence ID" value="NZ_RIBS01000003.1"/>
</dbReference>
<organism evidence="1 2">
    <name type="scientific">Montanilutibacter psychrotolerans</name>
    <dbReference type="NCBI Taxonomy" id="1327343"/>
    <lineage>
        <taxon>Bacteria</taxon>
        <taxon>Pseudomonadati</taxon>
        <taxon>Pseudomonadota</taxon>
        <taxon>Gammaproteobacteria</taxon>
        <taxon>Lysobacterales</taxon>
        <taxon>Lysobacteraceae</taxon>
        <taxon>Montanilutibacter</taxon>
    </lineage>
</organism>
<name>A0A3M8SUD3_9GAMM</name>
<dbReference type="AlphaFoldDB" id="A0A3M8SUD3"/>
<dbReference type="GO" id="GO:0044877">
    <property type="term" value="F:protein-containing complex binding"/>
    <property type="evidence" value="ECO:0007669"/>
    <property type="project" value="TreeGrafter"/>
</dbReference>
<dbReference type="SUPFAM" id="SSF51735">
    <property type="entry name" value="NAD(P)-binding Rossmann-fold domains"/>
    <property type="match status" value="1"/>
</dbReference>
<protein>
    <submittedName>
        <fullName evidence="1">Nucleoside-diphosphate sugar epimerase</fullName>
    </submittedName>
</protein>
<dbReference type="Proteomes" id="UP000267049">
    <property type="component" value="Unassembled WGS sequence"/>
</dbReference>
<sequence length="291" mass="31092">MRHALVFGGSGQIGRPLLGLLRRDGWRVSALSRSPQTDQPGLHWLQGGFDAMPNLPAGVDVVVSCGPLDGFASWYRDARLRAPRVVAFGSTSVDTKLGSADAHERDVARRLRDAEASLFVEAAERDAAATVLRPTLVYGAGRDATLTRIAALARRWRRFPLPRGANGLRQPVHVDDLAAAAFASMGSSVTHGRAYALPGGETLAYREMVARVLAALDPPPAMIELPSPLFNLALLAAQASGRASGLGEAAVRRMRNDLVFDATPARRDFGYAARDFAPTAAMFEPRGDEAA</sequence>
<keyword evidence="2" id="KW-1185">Reference proteome</keyword>